<feature type="transmembrane region" description="Helical" evidence="9">
    <location>
        <begin position="278"/>
        <end position="301"/>
    </location>
</feature>
<accession>A0AAV5TGS8</accession>
<evidence type="ECO:0000259" key="10">
    <source>
        <dbReference type="Pfam" id="PF07885"/>
    </source>
</evidence>
<dbReference type="InterPro" id="IPR013099">
    <property type="entry name" value="K_chnl_dom"/>
</dbReference>
<evidence type="ECO:0000256" key="2">
    <source>
        <dbReference type="ARBA" id="ARBA00022448"/>
    </source>
</evidence>
<evidence type="ECO:0000313" key="11">
    <source>
        <dbReference type="EMBL" id="GMS93435.1"/>
    </source>
</evidence>
<sequence length="540" mass="60986">KESELQARLRIIQNAFKERNNCIVLRLDTAVNGEKGMNPFGFHFEMDRVKYEENKERKKRASVTRWLALAAYIHHKLGIRHILLIIIMSLYAILGGFMFEALESENERQIVAEAVHDMDVVVSDFVDFIVNVSLTDTNETSRNDILSIASKKFYKKMLITEDRYLGSAWHKAEDLDLNIQWTVLAAQFYAFTLFSTIGYGSIACHTWVGRYVSIVYACIGIPLMLLTIGDLGEVLQRMMCKLLKWMETTWSCCRNSKAEDVEKNNNIESEEDDEDPDLVLPVWIAVTILMVYLCIVSVSIWAGDKMGPQETDFPLAASFYFVFISITTTGFGDVMPNSAQFNPLTSLSFLFGLVLLSIINSSVYSKLYNSFYTGVMAMEGTLDAIHADPYETSGHKLFRKFAPVFSTLSLSFPSTAFSTTLSRNFTLPLITFTDPMKKRVHSAGSLDSLKEEDRSHSFYLPEISEEVVPRHLRALSAEAIPRYTTLPETKHGTFGDFKYSSRLGSPTIGPLGGVDIATAHRRKEIARRKKNASISIDNPF</sequence>
<dbReference type="SUPFAM" id="SSF81324">
    <property type="entry name" value="Voltage-gated potassium channels"/>
    <property type="match status" value="2"/>
</dbReference>
<comment type="subcellular location">
    <subcellularLocation>
        <location evidence="1">Membrane</location>
        <topology evidence="1">Multi-pass membrane protein</topology>
    </subcellularLocation>
</comment>
<keyword evidence="2 8" id="KW-0813">Transport</keyword>
<feature type="non-terminal residue" evidence="11">
    <location>
        <position position="540"/>
    </location>
</feature>
<dbReference type="EMBL" id="BTSX01000004">
    <property type="protein sequence ID" value="GMS93435.1"/>
    <property type="molecule type" value="Genomic_DNA"/>
</dbReference>
<evidence type="ECO:0000256" key="8">
    <source>
        <dbReference type="RuleBase" id="RU003857"/>
    </source>
</evidence>
<feature type="transmembrane region" description="Helical" evidence="9">
    <location>
        <begin position="179"/>
        <end position="199"/>
    </location>
</feature>
<gene>
    <name evidence="11" type="ORF">PENTCL1PPCAC_15610</name>
</gene>
<keyword evidence="4 9" id="KW-1133">Transmembrane helix</keyword>
<feature type="non-terminal residue" evidence="11">
    <location>
        <position position="1"/>
    </location>
</feature>
<evidence type="ECO:0000313" key="12">
    <source>
        <dbReference type="Proteomes" id="UP001432027"/>
    </source>
</evidence>
<protein>
    <recommendedName>
        <fullName evidence="10">Potassium channel domain-containing protein</fullName>
    </recommendedName>
</protein>
<feature type="transmembrane region" description="Helical" evidence="9">
    <location>
        <begin position="211"/>
        <end position="229"/>
    </location>
</feature>
<feature type="domain" description="Potassium channel" evidence="10">
    <location>
        <begin position="180"/>
        <end position="236"/>
    </location>
</feature>
<dbReference type="PRINTS" id="PR01333">
    <property type="entry name" value="2POREKCHANEL"/>
</dbReference>
<dbReference type="GO" id="GO:0015271">
    <property type="term" value="F:outward rectifier potassium channel activity"/>
    <property type="evidence" value="ECO:0007669"/>
    <property type="project" value="TreeGrafter"/>
</dbReference>
<evidence type="ECO:0000256" key="1">
    <source>
        <dbReference type="ARBA" id="ARBA00004141"/>
    </source>
</evidence>
<keyword evidence="3 8" id="KW-0812">Transmembrane</keyword>
<organism evidence="11 12">
    <name type="scientific">Pristionchus entomophagus</name>
    <dbReference type="NCBI Taxonomy" id="358040"/>
    <lineage>
        <taxon>Eukaryota</taxon>
        <taxon>Metazoa</taxon>
        <taxon>Ecdysozoa</taxon>
        <taxon>Nematoda</taxon>
        <taxon>Chromadorea</taxon>
        <taxon>Rhabditida</taxon>
        <taxon>Rhabditina</taxon>
        <taxon>Diplogasteromorpha</taxon>
        <taxon>Diplogasteroidea</taxon>
        <taxon>Neodiplogasteridae</taxon>
        <taxon>Pristionchus</taxon>
    </lineage>
</organism>
<keyword evidence="5 8" id="KW-0406">Ion transport</keyword>
<evidence type="ECO:0000256" key="9">
    <source>
        <dbReference type="SAM" id="Phobius"/>
    </source>
</evidence>
<comment type="similarity">
    <text evidence="8">Belongs to the two pore domain potassium channel (TC 1.A.1.8) family.</text>
</comment>
<feature type="transmembrane region" description="Helical" evidence="9">
    <location>
        <begin position="313"/>
        <end position="332"/>
    </location>
</feature>
<dbReference type="GO" id="GO:0030322">
    <property type="term" value="P:stabilization of membrane potential"/>
    <property type="evidence" value="ECO:0007669"/>
    <property type="project" value="TreeGrafter"/>
</dbReference>
<keyword evidence="7 8" id="KW-0407">Ion channel</keyword>
<feature type="transmembrane region" description="Helical" evidence="9">
    <location>
        <begin position="344"/>
        <end position="364"/>
    </location>
</feature>
<proteinExistence type="inferred from homology"/>
<name>A0AAV5TGS8_9BILA</name>
<comment type="caution">
    <text evidence="11">The sequence shown here is derived from an EMBL/GenBank/DDBJ whole genome shotgun (WGS) entry which is preliminary data.</text>
</comment>
<dbReference type="Gene3D" id="1.10.287.70">
    <property type="match status" value="1"/>
</dbReference>
<dbReference type="Pfam" id="PF07885">
    <property type="entry name" value="Ion_trans_2"/>
    <property type="match status" value="2"/>
</dbReference>
<dbReference type="Proteomes" id="UP001432027">
    <property type="component" value="Unassembled WGS sequence"/>
</dbReference>
<feature type="transmembrane region" description="Helical" evidence="9">
    <location>
        <begin position="82"/>
        <end position="99"/>
    </location>
</feature>
<keyword evidence="6 9" id="KW-0472">Membrane</keyword>
<evidence type="ECO:0000256" key="4">
    <source>
        <dbReference type="ARBA" id="ARBA00022989"/>
    </source>
</evidence>
<evidence type="ECO:0000256" key="5">
    <source>
        <dbReference type="ARBA" id="ARBA00023065"/>
    </source>
</evidence>
<keyword evidence="12" id="KW-1185">Reference proteome</keyword>
<evidence type="ECO:0000256" key="3">
    <source>
        <dbReference type="ARBA" id="ARBA00022692"/>
    </source>
</evidence>
<dbReference type="PANTHER" id="PTHR11003:SF66">
    <property type="entry name" value="POTASSIUM CHANNEL DOMAIN-CONTAINING PROTEIN"/>
    <property type="match status" value="1"/>
</dbReference>
<feature type="domain" description="Potassium channel" evidence="10">
    <location>
        <begin position="293"/>
        <end position="363"/>
    </location>
</feature>
<evidence type="ECO:0000256" key="6">
    <source>
        <dbReference type="ARBA" id="ARBA00023136"/>
    </source>
</evidence>
<dbReference type="GO" id="GO:0005886">
    <property type="term" value="C:plasma membrane"/>
    <property type="evidence" value="ECO:0007669"/>
    <property type="project" value="TreeGrafter"/>
</dbReference>
<dbReference type="GO" id="GO:0022841">
    <property type="term" value="F:potassium ion leak channel activity"/>
    <property type="evidence" value="ECO:0007669"/>
    <property type="project" value="TreeGrafter"/>
</dbReference>
<evidence type="ECO:0000256" key="7">
    <source>
        <dbReference type="ARBA" id="ARBA00023303"/>
    </source>
</evidence>
<dbReference type="PANTHER" id="PTHR11003">
    <property type="entry name" value="POTASSIUM CHANNEL, SUBFAMILY K"/>
    <property type="match status" value="1"/>
</dbReference>
<reference evidence="11" key="1">
    <citation type="submission" date="2023-10" db="EMBL/GenBank/DDBJ databases">
        <title>Genome assembly of Pristionchus species.</title>
        <authorList>
            <person name="Yoshida K."/>
            <person name="Sommer R.J."/>
        </authorList>
    </citation>
    <scope>NUCLEOTIDE SEQUENCE</scope>
    <source>
        <strain evidence="11">RS0144</strain>
    </source>
</reference>
<dbReference type="AlphaFoldDB" id="A0AAV5TGS8"/>
<dbReference type="InterPro" id="IPR003280">
    <property type="entry name" value="2pore_dom_K_chnl"/>
</dbReference>